<organism evidence="2 3">
    <name type="scientific">Aspergillus sergii</name>
    <dbReference type="NCBI Taxonomy" id="1034303"/>
    <lineage>
        <taxon>Eukaryota</taxon>
        <taxon>Fungi</taxon>
        <taxon>Dikarya</taxon>
        <taxon>Ascomycota</taxon>
        <taxon>Pezizomycotina</taxon>
        <taxon>Eurotiomycetes</taxon>
        <taxon>Eurotiomycetidae</taxon>
        <taxon>Eurotiales</taxon>
        <taxon>Aspergillaceae</taxon>
        <taxon>Aspergillus</taxon>
        <taxon>Aspergillus subgen. Circumdati</taxon>
    </lineage>
</organism>
<reference evidence="3" key="1">
    <citation type="submission" date="2019-04" db="EMBL/GenBank/DDBJ databases">
        <title>Friends and foes A comparative genomics studyof 23 Aspergillus species from section Flavi.</title>
        <authorList>
            <consortium name="DOE Joint Genome Institute"/>
            <person name="Kjaerbolling I."/>
            <person name="Vesth T."/>
            <person name="Frisvad J.C."/>
            <person name="Nybo J.L."/>
            <person name="Theobald S."/>
            <person name="Kildgaard S."/>
            <person name="Isbrandt T."/>
            <person name="Kuo A."/>
            <person name="Sato A."/>
            <person name="Lyhne E.K."/>
            <person name="Kogle M.E."/>
            <person name="Wiebenga A."/>
            <person name="Kun R.S."/>
            <person name="Lubbers R.J."/>
            <person name="Makela M.R."/>
            <person name="Barry K."/>
            <person name="Chovatia M."/>
            <person name="Clum A."/>
            <person name="Daum C."/>
            <person name="Haridas S."/>
            <person name="He G."/>
            <person name="LaButti K."/>
            <person name="Lipzen A."/>
            <person name="Mondo S."/>
            <person name="Riley R."/>
            <person name="Salamov A."/>
            <person name="Simmons B.A."/>
            <person name="Magnuson J.K."/>
            <person name="Henrissat B."/>
            <person name="Mortensen U.H."/>
            <person name="Larsen T.O."/>
            <person name="Devries R.P."/>
            <person name="Grigoriev I.V."/>
            <person name="Machida M."/>
            <person name="Baker S.E."/>
            <person name="Andersen M.R."/>
        </authorList>
    </citation>
    <scope>NUCLEOTIDE SEQUENCE [LARGE SCALE GENOMIC DNA]</scope>
    <source>
        <strain evidence="3">CBS 130017</strain>
    </source>
</reference>
<evidence type="ECO:0000313" key="2">
    <source>
        <dbReference type="EMBL" id="KAE8331570.1"/>
    </source>
</evidence>
<feature type="transmembrane region" description="Helical" evidence="1">
    <location>
        <begin position="46"/>
        <end position="63"/>
    </location>
</feature>
<gene>
    <name evidence="2" type="ORF">BDV39DRAFT_157767</name>
</gene>
<name>A0A5N6XJ53_9EURO</name>
<accession>A0A5N6XJ53</accession>
<keyword evidence="3" id="KW-1185">Reference proteome</keyword>
<keyword evidence="1" id="KW-1133">Transmembrane helix</keyword>
<dbReference type="EMBL" id="ML741769">
    <property type="protein sequence ID" value="KAE8331570.1"/>
    <property type="molecule type" value="Genomic_DNA"/>
</dbReference>
<keyword evidence="1" id="KW-0472">Membrane</keyword>
<evidence type="ECO:0000256" key="1">
    <source>
        <dbReference type="SAM" id="Phobius"/>
    </source>
</evidence>
<proteinExistence type="predicted"/>
<sequence length="95" mass="10626">MLNPSVHKSFVVHFGGYVGECWNVLNFYSAVRLSYTRTSQVPKSRAIFTPGLLGITMLAFVYLRNHPLDLQRITSHKFSVAHGAHMHIASLVTAI</sequence>
<protein>
    <submittedName>
        <fullName evidence="2">Uncharacterized protein</fullName>
    </submittedName>
</protein>
<dbReference type="AlphaFoldDB" id="A0A5N6XJ53"/>
<evidence type="ECO:0000313" key="3">
    <source>
        <dbReference type="Proteomes" id="UP000325945"/>
    </source>
</evidence>
<keyword evidence="1" id="KW-0812">Transmembrane</keyword>
<dbReference type="Proteomes" id="UP000325945">
    <property type="component" value="Unassembled WGS sequence"/>
</dbReference>